<dbReference type="WBParaSite" id="SMTH1_49130.1">
    <property type="protein sequence ID" value="SMTH1_49130.1"/>
    <property type="gene ID" value="SMTH1_49130"/>
</dbReference>
<sequence>MWRKMKIIPVPKKAFGDKNVKFRPIAITSPFLKTMEKLLILPLQPAIKEHTDPYQFAYRRKRSTLDAVAVLHHNILFNLEKGRYFAGFVVQCCDLMSVEFTLIPSEEISGPLGLGDPESKEITKVEEESIIPALMQDRLRTKQCAKLWDGKYYSLLNIPCFQNGQTVHKNTTGQQCTFARRTFIRL</sequence>
<reference evidence="2" key="1">
    <citation type="submission" date="2023-11" db="UniProtKB">
        <authorList>
            <consortium name="WormBaseParasite"/>
        </authorList>
    </citation>
    <scope>IDENTIFICATION</scope>
</reference>
<evidence type="ECO:0008006" key="3">
    <source>
        <dbReference type="Google" id="ProtNLM"/>
    </source>
</evidence>
<dbReference type="SUPFAM" id="SSF56672">
    <property type="entry name" value="DNA/RNA polymerases"/>
    <property type="match status" value="1"/>
</dbReference>
<proteinExistence type="predicted"/>
<evidence type="ECO:0000313" key="2">
    <source>
        <dbReference type="WBParaSite" id="SMTH1_49130.1"/>
    </source>
</evidence>
<evidence type="ECO:0000313" key="1">
    <source>
        <dbReference type="Proteomes" id="UP000050791"/>
    </source>
</evidence>
<accession>A0AA85BDJ8</accession>
<dbReference type="InterPro" id="IPR043502">
    <property type="entry name" value="DNA/RNA_pol_sf"/>
</dbReference>
<protein>
    <recommendedName>
        <fullName evidence="3">Reverse transcriptase domain-containing protein</fullName>
    </recommendedName>
</protein>
<dbReference type="Proteomes" id="UP000050791">
    <property type="component" value="Unassembled WGS sequence"/>
</dbReference>
<dbReference type="AlphaFoldDB" id="A0AA85BDJ8"/>
<organism evidence="1 2">
    <name type="scientific">Schistosoma mattheei</name>
    <dbReference type="NCBI Taxonomy" id="31246"/>
    <lineage>
        <taxon>Eukaryota</taxon>
        <taxon>Metazoa</taxon>
        <taxon>Spiralia</taxon>
        <taxon>Lophotrochozoa</taxon>
        <taxon>Platyhelminthes</taxon>
        <taxon>Trematoda</taxon>
        <taxon>Digenea</taxon>
        <taxon>Strigeidida</taxon>
        <taxon>Schistosomatoidea</taxon>
        <taxon>Schistosomatidae</taxon>
        <taxon>Schistosoma</taxon>
    </lineage>
</organism>
<name>A0AA85BDJ8_9TREM</name>